<accession>A0A087T457</accession>
<proteinExistence type="predicted"/>
<reference evidence="2 3" key="1">
    <citation type="submission" date="2013-11" db="EMBL/GenBank/DDBJ databases">
        <title>Genome sequencing of Stegodyphus mimosarum.</title>
        <authorList>
            <person name="Bechsgaard J."/>
        </authorList>
    </citation>
    <scope>NUCLEOTIDE SEQUENCE [LARGE SCALE GENOMIC DNA]</scope>
</reference>
<keyword evidence="3" id="KW-1185">Reference proteome</keyword>
<feature type="region of interest" description="Disordered" evidence="1">
    <location>
        <begin position="13"/>
        <end position="55"/>
    </location>
</feature>
<name>A0A087T457_STEMI</name>
<dbReference type="Proteomes" id="UP000054359">
    <property type="component" value="Unassembled WGS sequence"/>
</dbReference>
<organism evidence="2 3">
    <name type="scientific">Stegodyphus mimosarum</name>
    <name type="common">African social velvet spider</name>
    <dbReference type="NCBI Taxonomy" id="407821"/>
    <lineage>
        <taxon>Eukaryota</taxon>
        <taxon>Metazoa</taxon>
        <taxon>Ecdysozoa</taxon>
        <taxon>Arthropoda</taxon>
        <taxon>Chelicerata</taxon>
        <taxon>Arachnida</taxon>
        <taxon>Araneae</taxon>
        <taxon>Araneomorphae</taxon>
        <taxon>Entelegynae</taxon>
        <taxon>Eresoidea</taxon>
        <taxon>Eresidae</taxon>
        <taxon>Stegodyphus</taxon>
    </lineage>
</organism>
<protein>
    <submittedName>
        <fullName evidence="2">Uncharacterized protein</fullName>
    </submittedName>
</protein>
<evidence type="ECO:0000256" key="1">
    <source>
        <dbReference type="SAM" id="MobiDB-lite"/>
    </source>
</evidence>
<feature type="compositionally biased region" description="Basic and acidic residues" evidence="1">
    <location>
        <begin position="341"/>
        <end position="353"/>
    </location>
</feature>
<feature type="region of interest" description="Disordered" evidence="1">
    <location>
        <begin position="341"/>
        <end position="363"/>
    </location>
</feature>
<feature type="compositionally biased region" description="Polar residues" evidence="1">
    <location>
        <begin position="25"/>
        <end position="51"/>
    </location>
</feature>
<evidence type="ECO:0000313" key="2">
    <source>
        <dbReference type="EMBL" id="KFM59896.1"/>
    </source>
</evidence>
<dbReference type="OrthoDB" id="6432241at2759"/>
<gene>
    <name evidence="2" type="ORF">X975_16834</name>
</gene>
<dbReference type="AlphaFoldDB" id="A0A087T457"/>
<evidence type="ECO:0000313" key="3">
    <source>
        <dbReference type="Proteomes" id="UP000054359"/>
    </source>
</evidence>
<sequence length="363" mass="39973">MCPTNNYPLLRSNTGPAAFSCEEPSLTTDSSNSLPGVPVSTDSSSKVSPATSFDDENLPLSPVAILVSSDSVEQEIKLRNFEIAEKTDNVSCNGNEFDTCDSDGTKVVENSNEQNDGKNEFDLCDSDLAKVIENSNELSNEQSDDKNEFDLCDSFHAIIAENSSESSVDTSDLEIQNIPENYESEKEKTLKRHFIENHEKENICPNTERNSNVSVKCAFNSTQSTNAENTAAPVANVICNEISSAEFSKSLDETFVSKSENSIIQQLHSSEGSSKCLTTKIPLKRTSNSQLLQDVKTFSDNFIKSEDKECSNYVPIVANENTKATNYDSSVIIVPENSKRSEFGFDSEPHSSEFDLTYENISQ</sequence>
<feature type="non-terminal residue" evidence="2">
    <location>
        <position position="363"/>
    </location>
</feature>
<dbReference type="EMBL" id="KK113332">
    <property type="protein sequence ID" value="KFM59896.1"/>
    <property type="molecule type" value="Genomic_DNA"/>
</dbReference>